<comment type="caution">
    <text evidence="2">The sequence shown here is derived from an EMBL/GenBank/DDBJ whole genome shotgun (WGS) entry which is preliminary data.</text>
</comment>
<dbReference type="Proteomes" id="UP000708208">
    <property type="component" value="Unassembled WGS sequence"/>
</dbReference>
<keyword evidence="3" id="KW-1185">Reference proteome</keyword>
<protein>
    <submittedName>
        <fullName evidence="2">Uncharacterized protein</fullName>
    </submittedName>
</protein>
<reference evidence="2" key="1">
    <citation type="submission" date="2021-06" db="EMBL/GenBank/DDBJ databases">
        <authorList>
            <person name="Hodson N. C."/>
            <person name="Mongue J. A."/>
            <person name="Jaron S. K."/>
        </authorList>
    </citation>
    <scope>NUCLEOTIDE SEQUENCE</scope>
</reference>
<name>A0A8J2L311_9HEXA</name>
<proteinExistence type="predicted"/>
<evidence type="ECO:0000313" key="2">
    <source>
        <dbReference type="EMBL" id="CAG7824587.1"/>
    </source>
</evidence>
<evidence type="ECO:0000256" key="1">
    <source>
        <dbReference type="SAM" id="MobiDB-lite"/>
    </source>
</evidence>
<accession>A0A8J2L311</accession>
<gene>
    <name evidence="2" type="ORF">AFUS01_LOCUS34736</name>
</gene>
<dbReference type="EMBL" id="CAJVCH010533404">
    <property type="protein sequence ID" value="CAG7824587.1"/>
    <property type="molecule type" value="Genomic_DNA"/>
</dbReference>
<evidence type="ECO:0000313" key="3">
    <source>
        <dbReference type="Proteomes" id="UP000708208"/>
    </source>
</evidence>
<dbReference type="AlphaFoldDB" id="A0A8J2L311"/>
<feature type="region of interest" description="Disordered" evidence="1">
    <location>
        <begin position="1"/>
        <end position="21"/>
    </location>
</feature>
<sequence length="48" mass="5494">TTKPSQDFSLDPGNQPRSLPYEQPPFIVIWALVSKLIFKRTVVFTIAF</sequence>
<organism evidence="2 3">
    <name type="scientific">Allacma fusca</name>
    <dbReference type="NCBI Taxonomy" id="39272"/>
    <lineage>
        <taxon>Eukaryota</taxon>
        <taxon>Metazoa</taxon>
        <taxon>Ecdysozoa</taxon>
        <taxon>Arthropoda</taxon>
        <taxon>Hexapoda</taxon>
        <taxon>Collembola</taxon>
        <taxon>Symphypleona</taxon>
        <taxon>Sminthuridae</taxon>
        <taxon>Allacma</taxon>
    </lineage>
</organism>
<feature type="non-terminal residue" evidence="2">
    <location>
        <position position="1"/>
    </location>
</feature>